<dbReference type="EMBL" id="VDEP01000348">
    <property type="protein sequence ID" value="KAA1098653.1"/>
    <property type="molecule type" value="Genomic_DNA"/>
</dbReference>
<dbReference type="EMBL" id="VSWC01000145">
    <property type="protein sequence ID" value="KAA1076517.1"/>
    <property type="molecule type" value="Genomic_DNA"/>
</dbReference>
<dbReference type="Proteomes" id="UP000325313">
    <property type="component" value="Unassembled WGS sequence"/>
</dbReference>
<reference evidence="3 4" key="1">
    <citation type="submission" date="2019-05" db="EMBL/GenBank/DDBJ databases">
        <title>Emergence of the Ug99 lineage of the wheat stem rust pathogen through somatic hybridization.</title>
        <authorList>
            <person name="Li F."/>
            <person name="Upadhyaya N.M."/>
            <person name="Sperschneider J."/>
            <person name="Matny O."/>
            <person name="Nguyen-Phuc H."/>
            <person name="Mago R."/>
            <person name="Raley C."/>
            <person name="Miller M.E."/>
            <person name="Silverstein K.A.T."/>
            <person name="Henningsen E."/>
            <person name="Hirsch C.D."/>
            <person name="Visser B."/>
            <person name="Pretorius Z.A."/>
            <person name="Steffenson B.J."/>
            <person name="Schwessinger B."/>
            <person name="Dodds P.N."/>
            <person name="Figueroa M."/>
        </authorList>
    </citation>
    <scope>NUCLEOTIDE SEQUENCE [LARGE SCALE GENOMIC DNA]</scope>
    <source>
        <strain evidence="1">21-0</strain>
        <strain evidence="2 4">Ug99</strain>
    </source>
</reference>
<evidence type="ECO:0000313" key="4">
    <source>
        <dbReference type="Proteomes" id="UP000325313"/>
    </source>
</evidence>
<dbReference type="AlphaFoldDB" id="A0A5B0MGZ6"/>
<protein>
    <submittedName>
        <fullName evidence="1">Uncharacterized protein</fullName>
    </submittedName>
</protein>
<name>A0A5B0MGZ6_PUCGR</name>
<accession>A0A5B0MGZ6</accession>
<sequence length="98" mass="11021">MEPPRPNSALEQKPELISQADSIIRGLQELRKFEFSWSDSDPAFTATSLHQLRLEKDGLGWLVGGFYPNSNDNAPAYQERCATHPTYEKTQPQPSNSS</sequence>
<evidence type="ECO:0000313" key="2">
    <source>
        <dbReference type="EMBL" id="KAA1098653.1"/>
    </source>
</evidence>
<organism evidence="1 3">
    <name type="scientific">Puccinia graminis f. sp. tritici</name>
    <dbReference type="NCBI Taxonomy" id="56615"/>
    <lineage>
        <taxon>Eukaryota</taxon>
        <taxon>Fungi</taxon>
        <taxon>Dikarya</taxon>
        <taxon>Basidiomycota</taxon>
        <taxon>Pucciniomycotina</taxon>
        <taxon>Pucciniomycetes</taxon>
        <taxon>Pucciniales</taxon>
        <taxon>Pucciniaceae</taxon>
        <taxon>Puccinia</taxon>
    </lineage>
</organism>
<comment type="caution">
    <text evidence="1">The sequence shown here is derived from an EMBL/GenBank/DDBJ whole genome shotgun (WGS) entry which is preliminary data.</text>
</comment>
<evidence type="ECO:0000313" key="3">
    <source>
        <dbReference type="Proteomes" id="UP000324748"/>
    </source>
</evidence>
<keyword evidence="3" id="KW-1185">Reference proteome</keyword>
<gene>
    <name evidence="1" type="ORF">PGT21_010155</name>
    <name evidence="2" type="ORF">PGTUg99_012200</name>
</gene>
<dbReference type="Proteomes" id="UP000324748">
    <property type="component" value="Unassembled WGS sequence"/>
</dbReference>
<proteinExistence type="predicted"/>
<evidence type="ECO:0000313" key="1">
    <source>
        <dbReference type="EMBL" id="KAA1076517.1"/>
    </source>
</evidence>